<feature type="compositionally biased region" description="Low complexity" evidence="1">
    <location>
        <begin position="102"/>
        <end position="120"/>
    </location>
</feature>
<feature type="compositionally biased region" description="Polar residues" evidence="1">
    <location>
        <begin position="749"/>
        <end position="758"/>
    </location>
</feature>
<reference evidence="2" key="2">
    <citation type="journal article" date="2022" name="Microbiol. Resour. Announc.">
        <title>Whole-Genome Sequence of Entomortierella parvispora E1425, a Mucoromycotan Fungus Associated with Burkholderiaceae-Related Endosymbiotic Bacteria.</title>
        <authorList>
            <person name="Herlambang A."/>
            <person name="Guo Y."/>
            <person name="Takashima Y."/>
            <person name="Narisawa K."/>
            <person name="Ohta H."/>
            <person name="Nishizawa T."/>
        </authorList>
    </citation>
    <scope>NUCLEOTIDE SEQUENCE</scope>
    <source>
        <strain evidence="2">E1425</strain>
    </source>
</reference>
<feature type="compositionally biased region" description="Polar residues" evidence="1">
    <location>
        <begin position="836"/>
        <end position="849"/>
    </location>
</feature>
<feature type="compositionally biased region" description="Polar residues" evidence="1">
    <location>
        <begin position="510"/>
        <end position="527"/>
    </location>
</feature>
<organism evidence="2 3">
    <name type="scientific">Entomortierella parvispora</name>
    <dbReference type="NCBI Taxonomy" id="205924"/>
    <lineage>
        <taxon>Eukaryota</taxon>
        <taxon>Fungi</taxon>
        <taxon>Fungi incertae sedis</taxon>
        <taxon>Mucoromycota</taxon>
        <taxon>Mortierellomycotina</taxon>
        <taxon>Mortierellomycetes</taxon>
        <taxon>Mortierellales</taxon>
        <taxon>Mortierellaceae</taxon>
        <taxon>Entomortierella</taxon>
    </lineage>
</organism>
<feature type="region of interest" description="Disordered" evidence="1">
    <location>
        <begin position="1468"/>
        <end position="1503"/>
    </location>
</feature>
<feature type="compositionally biased region" description="Acidic residues" evidence="1">
    <location>
        <begin position="1480"/>
        <end position="1503"/>
    </location>
</feature>
<feature type="compositionally biased region" description="Acidic residues" evidence="1">
    <location>
        <begin position="1306"/>
        <end position="1328"/>
    </location>
</feature>
<keyword evidence="3" id="KW-1185">Reference proteome</keyword>
<feature type="region of interest" description="Disordered" evidence="1">
    <location>
        <begin position="749"/>
        <end position="941"/>
    </location>
</feature>
<accession>A0A9P3LXV0</accession>
<feature type="compositionally biased region" description="Low complexity" evidence="1">
    <location>
        <begin position="598"/>
        <end position="622"/>
    </location>
</feature>
<sequence length="1503" mass="164034">MLSALSQSTLANNNNNNDNNHNSSTPGSKAQSPSKSAPSAIKTEPDHDVHPLDIDNRTQAPRDHSVTIDPSKAANDFEGRMDYADESPVHPFSMAPSSALEQTQMRSQQQQQQQPPSQGSPHEDQNYSISSNHTYPSSQPQQHQQLLKLKTEHGVATTPTVNTPDIIMTHDEDPQHDGSSSETENDQDRYSQQHASERTHLVVDTSASSPHLEAHTPSSPTTAHMDTPTTATSTSSSRRPSLRTMPATIPRSALQEETIALFKQFRNLIPCAKCFCRNTIQRDGMSDGNLRFKCRPPVSMSLICNKSYSESKIRNMIAGVVYGHSLPDSNSPASASGENSLALAPPPGVKSRRGSKVKAINSPQIGSEKSLDRAKADQDDEDMESSKQDDVDDSNPLAIDLDALEGTGDDRMILHPPSSSTRRPSLHGGKISRRASVQQLRRKSLAAEDAMMSSSMDHDSRNGSSSQLPLMHHSSAGHHLQVPGTPPLDGEDSRSYRQQRLGYGPPARSVTPTGPSHPQGPPSSTGRQKLHHSHSHPNIGQQRHQQYLEQQEYQREHRGSIGYSSHAMQQQQHRQLHRQLNRRESAQQLGAPTDRRSSQSYASTLQASSSSSVTMSSPIPSSQKLLGHGHEAQSPAMSASPRSSPSRDIVHQAPHGHNVGAGTPPLRTLAGAGRFDEGGPAGSTGYFQRRMSQPHAGYGGYISSSSSSGLPPPMPSPLSHPYDRRASEADEYPQMHRDKYERLNASTLLAPGSSSSRAPHQKLRAIQPAPPSSSSSPMLSHPHSQGQSNGSQGRQSFRGDISPQHPLDPVDPFEESSRQPMTPPTRYSQPIHHHQQAGSANSSQVSSPWISHGGHPGLGTPQSEPMRYSHSLPQARPLVRHQGSSSSLYYQAPRGDDRDQYDSEQGGESNREMSPEYQEMDSDGRPIIRTNHGAKRKSIGHPLNRVGSHQNLYMTHSQHQQHYQSGAQRGYRATTPMMDSSLDKALPKSAIKFTCFPPGDDNNSGRPTSQTLESMDAVSLRLQQSSKLVIEITQPAYMQSYPTTTGASVNDSQVNSKSVHRAKSQPNLKRTPLHQAAGSSTSPHFTIRRSASPYDSMEVEGGSASKKRRSDDSDATAAGGLDRRHSDEGEMTSTMAEATAAALAAAAKAVVSTAFTPLLAPSNPGHNNSAVQVFGIDYLDKKDIGLGLSSGTGSSNDASASPTIEALKVAQASSYVTLEDQKELGVDYSMFTRVETAGWRILIPPNVVASFRSEDFGLMLRPKVMELDADVDTVVGQQQQIQDKGMAAPLLKHEREEARGVRRDDCSEEMVDELEDDEAEGQAEEEAAFEAHRHQHRPQQQQQHHSLGLRNGHHHGPRMGTGAPLSTTTTLGCSSSMNSISSLTATIANDEEEEDDDDDEDDLKDEKDDDQYNDDTESDRRLVDSIGGVQELRRSDEDEDVNAVGVSRIALGDRDEPVADQHKTVTDAAYLPFQQQQQQDQEDVEMEMEMETEQDELVEERDD</sequence>
<reference evidence="2" key="1">
    <citation type="submission" date="2021-11" db="EMBL/GenBank/DDBJ databases">
        <authorList>
            <person name="Herlambang A."/>
            <person name="Guo Y."/>
            <person name="Takashima Y."/>
            <person name="Nishizawa T."/>
        </authorList>
    </citation>
    <scope>NUCLEOTIDE SEQUENCE</scope>
    <source>
        <strain evidence="2">E1425</strain>
    </source>
</reference>
<feature type="compositionally biased region" description="Low complexity" evidence="1">
    <location>
        <begin position="541"/>
        <end position="551"/>
    </location>
</feature>
<feature type="compositionally biased region" description="Polar residues" evidence="1">
    <location>
        <begin position="1377"/>
        <end position="1387"/>
    </location>
</feature>
<feature type="compositionally biased region" description="Acidic residues" evidence="1">
    <location>
        <begin position="1389"/>
        <end position="1417"/>
    </location>
</feature>
<feature type="compositionally biased region" description="Low complexity" evidence="1">
    <location>
        <begin position="634"/>
        <end position="647"/>
    </location>
</feature>
<comment type="caution">
    <text evidence="2">The sequence shown here is derived from an EMBL/GenBank/DDBJ whole genome shotgun (WGS) entry which is preliminary data.</text>
</comment>
<dbReference type="Proteomes" id="UP000827284">
    <property type="component" value="Unassembled WGS sequence"/>
</dbReference>
<feature type="region of interest" description="Disordered" evidence="1">
    <location>
        <begin position="328"/>
        <end position="557"/>
    </location>
</feature>
<gene>
    <name evidence="2" type="ORF">EMPS_06841</name>
</gene>
<feature type="compositionally biased region" description="Basic and acidic residues" evidence="1">
    <location>
        <begin position="186"/>
        <end position="201"/>
    </location>
</feature>
<feature type="region of interest" description="Disordered" evidence="1">
    <location>
        <begin position="1"/>
        <end position="250"/>
    </location>
</feature>
<proteinExistence type="predicted"/>
<dbReference type="EMBL" id="BQFW01000009">
    <property type="protein sequence ID" value="GJJ74483.1"/>
    <property type="molecule type" value="Genomic_DNA"/>
</dbReference>
<feature type="compositionally biased region" description="Basic and acidic residues" evidence="1">
    <location>
        <begin position="43"/>
        <end position="66"/>
    </location>
</feature>
<feature type="compositionally biased region" description="Low complexity" evidence="1">
    <location>
        <begin position="1365"/>
        <end position="1376"/>
    </location>
</feature>
<evidence type="ECO:0000313" key="2">
    <source>
        <dbReference type="EMBL" id="GJJ74483.1"/>
    </source>
</evidence>
<evidence type="ECO:0000256" key="1">
    <source>
        <dbReference type="SAM" id="MobiDB-lite"/>
    </source>
</evidence>
<feature type="compositionally biased region" description="Polar residues" evidence="1">
    <location>
        <begin position="126"/>
        <end position="135"/>
    </location>
</feature>
<feature type="compositionally biased region" description="Low complexity" evidence="1">
    <location>
        <begin position="772"/>
        <end position="799"/>
    </location>
</feature>
<feature type="region of interest" description="Disordered" evidence="1">
    <location>
        <begin position="1043"/>
        <end position="1133"/>
    </location>
</feature>
<evidence type="ECO:0000313" key="3">
    <source>
        <dbReference type="Proteomes" id="UP000827284"/>
    </source>
</evidence>
<dbReference type="OrthoDB" id="2449163at2759"/>
<name>A0A9P3LXV0_9FUNG</name>
<feature type="region of interest" description="Disordered" evidence="1">
    <location>
        <begin position="585"/>
        <end position="724"/>
    </location>
</feature>
<feature type="compositionally biased region" description="Low complexity" evidence="1">
    <location>
        <begin position="136"/>
        <end position="148"/>
    </location>
</feature>
<feature type="compositionally biased region" description="Basic and acidic residues" evidence="1">
    <location>
        <begin position="1295"/>
        <end position="1305"/>
    </location>
</feature>
<feature type="compositionally biased region" description="Low complexity" evidence="1">
    <location>
        <begin position="12"/>
        <end position="42"/>
    </location>
</feature>
<feature type="compositionally biased region" description="Polar residues" evidence="1">
    <location>
        <begin position="1"/>
        <end position="11"/>
    </location>
</feature>
<protein>
    <submittedName>
        <fullName evidence="2">Uncharacterized protein</fullName>
    </submittedName>
</protein>
<feature type="compositionally biased region" description="Low complexity" evidence="1">
    <location>
        <begin position="219"/>
        <end position="246"/>
    </location>
</feature>
<feature type="region of interest" description="Disordered" evidence="1">
    <location>
        <begin position="1295"/>
        <end position="1440"/>
    </location>
</feature>
<feature type="compositionally biased region" description="Polar residues" evidence="1">
    <location>
        <begin position="328"/>
        <end position="339"/>
    </location>
</feature>
<feature type="compositionally biased region" description="Polar residues" evidence="1">
    <location>
        <begin position="1043"/>
        <end position="1057"/>
    </location>
</feature>